<accession>A0AC60QW21</accession>
<proteinExistence type="predicted"/>
<protein>
    <submittedName>
        <fullName evidence="1">Uncharacterized protein</fullName>
    </submittedName>
</protein>
<dbReference type="EMBL" id="JABSTQ010003226">
    <property type="protein sequence ID" value="KAG0443565.1"/>
    <property type="molecule type" value="Genomic_DNA"/>
</dbReference>
<reference evidence="1 2" key="1">
    <citation type="journal article" date="2020" name="Cell">
        <title>Large-Scale Comparative Analyses of Tick Genomes Elucidate Their Genetic Diversity and Vector Capacities.</title>
        <authorList>
            <consortium name="Tick Genome and Microbiome Consortium (TIGMIC)"/>
            <person name="Jia N."/>
            <person name="Wang J."/>
            <person name="Shi W."/>
            <person name="Du L."/>
            <person name="Sun Y."/>
            <person name="Zhan W."/>
            <person name="Jiang J.F."/>
            <person name="Wang Q."/>
            <person name="Zhang B."/>
            <person name="Ji P."/>
            <person name="Bell-Sakyi L."/>
            <person name="Cui X.M."/>
            <person name="Yuan T.T."/>
            <person name="Jiang B.G."/>
            <person name="Yang W.F."/>
            <person name="Lam T.T."/>
            <person name="Chang Q.C."/>
            <person name="Ding S.J."/>
            <person name="Wang X.J."/>
            <person name="Zhu J.G."/>
            <person name="Ruan X.D."/>
            <person name="Zhao L."/>
            <person name="Wei J.T."/>
            <person name="Ye R.Z."/>
            <person name="Que T.C."/>
            <person name="Du C.H."/>
            <person name="Zhou Y.H."/>
            <person name="Cheng J.X."/>
            <person name="Dai P.F."/>
            <person name="Guo W.B."/>
            <person name="Han X.H."/>
            <person name="Huang E.J."/>
            <person name="Li L.F."/>
            <person name="Wei W."/>
            <person name="Gao Y.C."/>
            <person name="Liu J.Z."/>
            <person name="Shao H.Z."/>
            <person name="Wang X."/>
            <person name="Wang C.C."/>
            <person name="Yang T.C."/>
            <person name="Huo Q.B."/>
            <person name="Li W."/>
            <person name="Chen H.Y."/>
            <person name="Chen S.E."/>
            <person name="Zhou L.G."/>
            <person name="Ni X.B."/>
            <person name="Tian J.H."/>
            <person name="Sheng Y."/>
            <person name="Liu T."/>
            <person name="Pan Y.S."/>
            <person name="Xia L.Y."/>
            <person name="Li J."/>
            <person name="Zhao F."/>
            <person name="Cao W.C."/>
        </authorList>
    </citation>
    <scope>NUCLEOTIDE SEQUENCE [LARGE SCALE GENOMIC DNA]</scope>
    <source>
        <strain evidence="1">Iper-2018</strain>
    </source>
</reference>
<comment type="caution">
    <text evidence="1">The sequence shown here is derived from an EMBL/GenBank/DDBJ whole genome shotgun (WGS) entry which is preliminary data.</text>
</comment>
<evidence type="ECO:0000313" key="1">
    <source>
        <dbReference type="EMBL" id="KAG0443565.1"/>
    </source>
</evidence>
<name>A0AC60QW21_IXOPE</name>
<keyword evidence="2" id="KW-1185">Reference proteome</keyword>
<gene>
    <name evidence="1" type="ORF">HPB47_014775</name>
</gene>
<evidence type="ECO:0000313" key="2">
    <source>
        <dbReference type="Proteomes" id="UP000805193"/>
    </source>
</evidence>
<dbReference type="Proteomes" id="UP000805193">
    <property type="component" value="Unassembled WGS sequence"/>
</dbReference>
<sequence>CIISALQNFRGIFGFNPELLRTLKLKTALTPESERHGGLVLDEVKLSEHLTVAASGHLQVFVDLDKFTPPELRTVPADRERLLVFQPFMRDRVFASRGTVKGHLLSKIITEAIILCEEAALFVDYLFCDGASWNINMWHSFGIEA</sequence>
<organism evidence="1 2">
    <name type="scientific">Ixodes persulcatus</name>
    <name type="common">Taiga tick</name>
    <dbReference type="NCBI Taxonomy" id="34615"/>
    <lineage>
        <taxon>Eukaryota</taxon>
        <taxon>Metazoa</taxon>
        <taxon>Ecdysozoa</taxon>
        <taxon>Arthropoda</taxon>
        <taxon>Chelicerata</taxon>
        <taxon>Arachnida</taxon>
        <taxon>Acari</taxon>
        <taxon>Parasitiformes</taxon>
        <taxon>Ixodida</taxon>
        <taxon>Ixodoidea</taxon>
        <taxon>Ixodidae</taxon>
        <taxon>Ixodinae</taxon>
        <taxon>Ixodes</taxon>
    </lineage>
</organism>
<feature type="non-terminal residue" evidence="1">
    <location>
        <position position="145"/>
    </location>
</feature>
<feature type="non-terminal residue" evidence="1">
    <location>
        <position position="1"/>
    </location>
</feature>